<dbReference type="PANTHER" id="PTHR14211:SF7">
    <property type="entry name" value="RIBOSOME BIOGENESIS PROTEIN NOP53"/>
    <property type="match status" value="1"/>
</dbReference>
<comment type="subcellular location">
    <subcellularLocation>
        <location evidence="1">Nucleus</location>
        <location evidence="1">Nucleolus</location>
    </subcellularLocation>
    <subcellularLocation>
        <location evidence="2">Nucleus</location>
        <location evidence="2">Nucleoplasm</location>
    </subcellularLocation>
</comment>
<keyword evidence="5" id="KW-0690">Ribosome biogenesis</keyword>
<dbReference type="OrthoDB" id="5072at2759"/>
<feature type="compositionally biased region" description="Basic and acidic residues" evidence="7">
    <location>
        <begin position="1"/>
        <end position="15"/>
    </location>
</feature>
<reference evidence="9" key="1">
    <citation type="journal article" date="2010" name="PLoS Negl. Trop. Dis.">
        <title>The genome sequence of Trypanosoma brucei gambiense, causative agent of chronic human african trypanosomiasis.</title>
        <authorList>
            <person name="Jackson A.P."/>
            <person name="Sanders M."/>
            <person name="Berry A."/>
            <person name="McQuillan J."/>
            <person name="Aslett M.A."/>
            <person name="Quail M.A."/>
            <person name="Chukualim B."/>
            <person name="Capewell P."/>
            <person name="MacLeod A."/>
            <person name="Melville S.E."/>
            <person name="Gibson W."/>
            <person name="Barry J.D."/>
            <person name="Berriman M."/>
            <person name="Hertz-Fowler C."/>
        </authorList>
    </citation>
    <scope>NUCLEOTIDE SEQUENCE [LARGE SCALE GENOMIC DNA]</scope>
    <source>
        <strain evidence="9">MHOM/CI/86/DAL972</strain>
    </source>
</reference>
<sequence length="311" mass="35892">MSKLRDLWSGADERAVNAPKPVRTSRGWNVPPEVLPAKPQAPRKRKCAYVRPNNRAAVALPHPGQSYNPRDDDHQKALLKAVKHLEKKKRDHERVVKFLTRGRDQKYNGSLSTDETWEEEVKERPEKKKKKAQKTVKEGVQEGDSNVAKKEEDKKKKRKKKDKKKVSKASLLATKKTLPHRRHPKRDIVLNEVDHIEEIAAQHAKREAKRQAAREKRRLIKREGMSIKSFGRHHYTPLSLDVAPSSNLVGSLRHLNGSSVHPITDRMKSLEERNLVPARMRHVYNKRKVLKPKGEVRVKRETFGVIPETSF</sequence>
<feature type="region of interest" description="Disordered" evidence="7">
    <location>
        <begin position="84"/>
        <end position="181"/>
    </location>
</feature>
<dbReference type="EMBL" id="FN554972">
    <property type="protein sequence ID" value="CBH14757.1"/>
    <property type="molecule type" value="Genomic_DNA"/>
</dbReference>
<name>C9ZZA8_TRYB9</name>
<evidence type="ECO:0000256" key="3">
    <source>
        <dbReference type="ARBA" id="ARBA00008838"/>
    </source>
</evidence>
<dbReference type="VEuPathDB" id="TriTrypDB:Tbg972.9.8330"/>
<organism evidence="8 9">
    <name type="scientific">Trypanosoma brucei gambiense (strain MHOM/CI/86/DAL972)</name>
    <dbReference type="NCBI Taxonomy" id="679716"/>
    <lineage>
        <taxon>Eukaryota</taxon>
        <taxon>Discoba</taxon>
        <taxon>Euglenozoa</taxon>
        <taxon>Kinetoplastea</taxon>
        <taxon>Metakinetoplastina</taxon>
        <taxon>Trypanosomatida</taxon>
        <taxon>Trypanosomatidae</taxon>
        <taxon>Trypanosoma</taxon>
    </lineage>
</organism>
<dbReference type="GO" id="GO:0006364">
    <property type="term" value="P:rRNA processing"/>
    <property type="evidence" value="ECO:0007669"/>
    <property type="project" value="TreeGrafter"/>
</dbReference>
<protein>
    <recommendedName>
        <fullName evidence="4">Ribosome biogenesis protein NOP53</fullName>
    </recommendedName>
</protein>
<accession>C9ZZA8</accession>
<dbReference type="GO" id="GO:0005730">
    <property type="term" value="C:nucleolus"/>
    <property type="evidence" value="ECO:0007669"/>
    <property type="project" value="UniProtKB-SubCell"/>
</dbReference>
<feature type="region of interest" description="Disordered" evidence="7">
    <location>
        <begin position="55"/>
        <end position="74"/>
    </location>
</feature>
<dbReference type="AlphaFoldDB" id="C9ZZA8"/>
<dbReference type="Proteomes" id="UP000002316">
    <property type="component" value="Chromosome 9"/>
</dbReference>
<keyword evidence="6" id="KW-0539">Nucleus</keyword>
<dbReference type="GO" id="GO:0008097">
    <property type="term" value="F:5S rRNA binding"/>
    <property type="evidence" value="ECO:0007669"/>
    <property type="project" value="TreeGrafter"/>
</dbReference>
<dbReference type="PIRSF" id="PIRSF017302">
    <property type="entry name" value="Gltscr2"/>
    <property type="match status" value="1"/>
</dbReference>
<feature type="region of interest" description="Disordered" evidence="7">
    <location>
        <begin position="1"/>
        <end position="45"/>
    </location>
</feature>
<dbReference type="InterPro" id="IPR011687">
    <property type="entry name" value="Nop53/GLTSCR2"/>
</dbReference>
<evidence type="ECO:0000256" key="7">
    <source>
        <dbReference type="SAM" id="MobiDB-lite"/>
    </source>
</evidence>
<evidence type="ECO:0000256" key="6">
    <source>
        <dbReference type="ARBA" id="ARBA00023242"/>
    </source>
</evidence>
<dbReference type="GO" id="GO:0005654">
    <property type="term" value="C:nucleoplasm"/>
    <property type="evidence" value="ECO:0007669"/>
    <property type="project" value="UniProtKB-SubCell"/>
</dbReference>
<feature type="compositionally biased region" description="Basic and acidic residues" evidence="7">
    <location>
        <begin position="92"/>
        <end position="106"/>
    </location>
</feature>
<dbReference type="PANTHER" id="PTHR14211">
    <property type="entry name" value="GLIOMA SUPPRESSOR CANDIDATE REGION GENE 2"/>
    <property type="match status" value="1"/>
</dbReference>
<dbReference type="GO" id="GO:0000027">
    <property type="term" value="P:ribosomal large subunit assembly"/>
    <property type="evidence" value="ECO:0007669"/>
    <property type="project" value="TreeGrafter"/>
</dbReference>
<dbReference type="GeneID" id="23860890"/>
<evidence type="ECO:0000256" key="1">
    <source>
        <dbReference type="ARBA" id="ARBA00004604"/>
    </source>
</evidence>
<gene>
    <name evidence="8" type="ORF">TbgDal_IX8330</name>
</gene>
<evidence type="ECO:0000313" key="8">
    <source>
        <dbReference type="EMBL" id="CBH14757.1"/>
    </source>
</evidence>
<dbReference type="KEGG" id="tbg:TbgDal_IX8330"/>
<evidence type="ECO:0000256" key="4">
    <source>
        <dbReference type="ARBA" id="ARBA00018339"/>
    </source>
</evidence>
<comment type="similarity">
    <text evidence="3">Belongs to the NOP53 family.</text>
</comment>
<evidence type="ECO:0000313" key="9">
    <source>
        <dbReference type="Proteomes" id="UP000002316"/>
    </source>
</evidence>
<evidence type="ECO:0000256" key="2">
    <source>
        <dbReference type="ARBA" id="ARBA00004642"/>
    </source>
</evidence>
<evidence type="ECO:0000256" key="5">
    <source>
        <dbReference type="ARBA" id="ARBA00022517"/>
    </source>
</evidence>
<dbReference type="RefSeq" id="XP_011777023.1">
    <property type="nucleotide sequence ID" value="XM_011778721.1"/>
</dbReference>
<dbReference type="Pfam" id="PF07767">
    <property type="entry name" value="Nop53"/>
    <property type="match status" value="1"/>
</dbReference>
<proteinExistence type="inferred from homology"/>
<feature type="compositionally biased region" description="Basic residues" evidence="7">
    <location>
        <begin position="155"/>
        <end position="167"/>
    </location>
</feature>